<keyword evidence="2" id="KW-1185">Reference proteome</keyword>
<dbReference type="Proteomes" id="UP000015453">
    <property type="component" value="Unassembled WGS sequence"/>
</dbReference>
<protein>
    <submittedName>
        <fullName evidence="1">Uncharacterized protein</fullName>
    </submittedName>
</protein>
<evidence type="ECO:0000313" key="2">
    <source>
        <dbReference type="Proteomes" id="UP000015453"/>
    </source>
</evidence>
<evidence type="ECO:0000313" key="1">
    <source>
        <dbReference type="EMBL" id="EPS57142.1"/>
    </source>
</evidence>
<name>S8DCQ7_9LAMI</name>
<organism evidence="1 2">
    <name type="scientific">Genlisea aurea</name>
    <dbReference type="NCBI Taxonomy" id="192259"/>
    <lineage>
        <taxon>Eukaryota</taxon>
        <taxon>Viridiplantae</taxon>
        <taxon>Streptophyta</taxon>
        <taxon>Embryophyta</taxon>
        <taxon>Tracheophyta</taxon>
        <taxon>Spermatophyta</taxon>
        <taxon>Magnoliopsida</taxon>
        <taxon>eudicotyledons</taxon>
        <taxon>Gunneridae</taxon>
        <taxon>Pentapetalae</taxon>
        <taxon>asterids</taxon>
        <taxon>lamiids</taxon>
        <taxon>Lamiales</taxon>
        <taxon>Lentibulariaceae</taxon>
        <taxon>Genlisea</taxon>
    </lineage>
</organism>
<reference evidence="1 2" key="1">
    <citation type="journal article" date="2013" name="BMC Genomics">
        <title>The miniature genome of a carnivorous plant Genlisea aurea contains a low number of genes and short non-coding sequences.</title>
        <authorList>
            <person name="Leushkin E.V."/>
            <person name="Sutormin R.A."/>
            <person name="Nabieva E.R."/>
            <person name="Penin A.A."/>
            <person name="Kondrashov A.S."/>
            <person name="Logacheva M.D."/>
        </authorList>
    </citation>
    <scope>NUCLEOTIDE SEQUENCE [LARGE SCALE GENOMIC DNA]</scope>
</reference>
<proteinExistence type="predicted"/>
<dbReference type="AlphaFoldDB" id="S8DCQ7"/>
<comment type="caution">
    <text evidence="1">The sequence shown here is derived from an EMBL/GenBank/DDBJ whole genome shotgun (WGS) entry which is preliminary data.</text>
</comment>
<dbReference type="EMBL" id="AUSU01010594">
    <property type="protein sequence ID" value="EPS57142.1"/>
    <property type="molecule type" value="Genomic_DNA"/>
</dbReference>
<sequence>MEYVEEVGQFDRCRVASASVGRCIPGCSETVLHKPVRPTRSRPSDTFSVRRPGGTEQVSRAALRSLVQFADLCASSSANYTSLDTFLVGWGRWVLQPGMLFHDEAEADTCAQRRKELADQHGIRVHLQPPMSFRTYVNSVARVYKNAVPDTIIIPSSQRQFPEFNQFFASVVQRERARRAIATVTHPKPAILQVEDFRSVLASADPFQGQRANILALAFCSGFRSEVLSRLVEDSFRESRTEEGTRMVTFAVGTMKNLPASFSTADAALHHQVILASSDPLVCPVAALGHEGEVFASFSLAVPFPNVSSHHCEIRSRAPCRESVSCSRAPC</sequence>
<gene>
    <name evidence="1" type="ORF">M569_17679</name>
</gene>
<accession>S8DCQ7</accession>